<keyword evidence="1" id="KW-0472">Membrane</keyword>
<evidence type="ECO:0000256" key="1">
    <source>
        <dbReference type="SAM" id="Phobius"/>
    </source>
</evidence>
<dbReference type="OrthoDB" id="786713at2759"/>
<dbReference type="Proteomes" id="UP000886520">
    <property type="component" value="Chromosome 5"/>
</dbReference>
<evidence type="ECO:0000313" key="3">
    <source>
        <dbReference type="Proteomes" id="UP000886520"/>
    </source>
</evidence>
<dbReference type="EMBL" id="JABFUD020000005">
    <property type="protein sequence ID" value="KAI5080339.1"/>
    <property type="molecule type" value="Genomic_DNA"/>
</dbReference>
<accession>A0A9D4V5V5</accession>
<feature type="transmembrane region" description="Helical" evidence="1">
    <location>
        <begin position="12"/>
        <end position="37"/>
    </location>
</feature>
<organism evidence="2 3">
    <name type="scientific">Adiantum capillus-veneris</name>
    <name type="common">Maidenhair fern</name>
    <dbReference type="NCBI Taxonomy" id="13818"/>
    <lineage>
        <taxon>Eukaryota</taxon>
        <taxon>Viridiplantae</taxon>
        <taxon>Streptophyta</taxon>
        <taxon>Embryophyta</taxon>
        <taxon>Tracheophyta</taxon>
        <taxon>Polypodiopsida</taxon>
        <taxon>Polypodiidae</taxon>
        <taxon>Polypodiales</taxon>
        <taxon>Pteridineae</taxon>
        <taxon>Pteridaceae</taxon>
        <taxon>Vittarioideae</taxon>
        <taxon>Adiantum</taxon>
    </lineage>
</organism>
<gene>
    <name evidence="2" type="ORF">GOP47_0005818</name>
</gene>
<keyword evidence="3" id="KW-1185">Reference proteome</keyword>
<comment type="caution">
    <text evidence="2">The sequence shown here is derived from an EMBL/GenBank/DDBJ whole genome shotgun (WGS) entry which is preliminary data.</text>
</comment>
<feature type="non-terminal residue" evidence="2">
    <location>
        <position position="110"/>
    </location>
</feature>
<proteinExistence type="predicted"/>
<reference evidence="2 3" key="1">
    <citation type="submission" date="2021-01" db="EMBL/GenBank/DDBJ databases">
        <title>Adiantum capillus-veneris genome.</title>
        <authorList>
            <person name="Fang Y."/>
            <person name="Liao Q."/>
        </authorList>
    </citation>
    <scope>NUCLEOTIDE SEQUENCE [LARGE SCALE GENOMIC DNA]</scope>
    <source>
        <strain evidence="2">H3</strain>
        <tissue evidence="2">Leaf</tissue>
    </source>
</reference>
<evidence type="ECO:0000313" key="2">
    <source>
        <dbReference type="EMBL" id="KAI5080339.1"/>
    </source>
</evidence>
<sequence>MSMDLTADLGSGGAVLGTVTVSTPFSMLAFTSSTLALSGRRKRRRKLPCARSTRCQRSLDLLSSFLRSPLICSTRPSSTWTLTSSLANPAQHCTDVNQQHVHVQDLQEQD</sequence>
<name>A0A9D4V5V5_ADICA</name>
<dbReference type="AlphaFoldDB" id="A0A9D4V5V5"/>
<protein>
    <submittedName>
        <fullName evidence="2">Uncharacterized protein</fullName>
    </submittedName>
</protein>
<keyword evidence="1" id="KW-1133">Transmembrane helix</keyword>
<keyword evidence="1" id="KW-0812">Transmembrane</keyword>